<keyword evidence="1" id="KW-0479">Metal-binding</keyword>
<evidence type="ECO:0000259" key="6">
    <source>
        <dbReference type="PROSITE" id="PS50089"/>
    </source>
</evidence>
<feature type="region of interest" description="Disordered" evidence="5">
    <location>
        <begin position="237"/>
        <end position="276"/>
    </location>
</feature>
<keyword evidence="2 4" id="KW-0863">Zinc-finger</keyword>
<dbReference type="InterPro" id="IPR017907">
    <property type="entry name" value="Znf_RING_CS"/>
</dbReference>
<dbReference type="Pfam" id="PF13923">
    <property type="entry name" value="zf-C3HC4_2"/>
    <property type="match status" value="1"/>
</dbReference>
<proteinExistence type="predicted"/>
<gene>
    <name evidence="7" type="ORF">AAHA92_05311</name>
</gene>
<keyword evidence="7" id="KW-0808">Transferase</keyword>
<reference evidence="7 8" key="1">
    <citation type="submission" date="2024-06" db="EMBL/GenBank/DDBJ databases">
        <title>A chromosome level genome sequence of Diviner's sage (Salvia divinorum).</title>
        <authorList>
            <person name="Ford S.A."/>
            <person name="Ro D.-K."/>
            <person name="Ness R.W."/>
            <person name="Phillips M.A."/>
        </authorList>
    </citation>
    <scope>NUCLEOTIDE SEQUENCE [LARGE SCALE GENOMIC DNA]</scope>
    <source>
        <strain evidence="7">SAF-2024a</strain>
        <tissue evidence="7">Leaf</tissue>
    </source>
</reference>
<feature type="region of interest" description="Disordered" evidence="5">
    <location>
        <begin position="1"/>
        <end position="41"/>
    </location>
</feature>
<evidence type="ECO:0000256" key="5">
    <source>
        <dbReference type="SAM" id="MobiDB-lite"/>
    </source>
</evidence>
<dbReference type="Proteomes" id="UP001567538">
    <property type="component" value="Unassembled WGS sequence"/>
</dbReference>
<sequence length="353" mass="39105">MPAQNRRRHRRKRTPTRFISGGAPPLPPHQEHQHAPPQQQQIQAVLDSDDSGTDPDEFDEVISVSLSELRSNVQCPICLGILKNTRTVMGCLHRFCKECIDKSMRLGNKECPACRMHCASRRSLRDDVVFDKLISSVFPDLDLYEKEESVLYNEEKAVNEQLQASMNECYQRQAEASRARKSRVAAARVDPVCSRQSGLRLEFGGPSNEETSGLIYKDDDHQPTISAIPAPCLVADQEGEEEGDSSPANMDLPGWGGAGFRSQARRAATGKGMQSSRAEKLAEYLANVEKSDHKHVVTTHLQSGKLIWLKDYNNSALADVEGFGEAKAKAPHISGTVLDRISNGERLLAVMKN</sequence>
<dbReference type="PANTHER" id="PTHR46537">
    <property type="entry name" value="OS11G0578200 PROTEIN"/>
    <property type="match status" value="1"/>
</dbReference>
<evidence type="ECO:0000313" key="8">
    <source>
        <dbReference type="Proteomes" id="UP001567538"/>
    </source>
</evidence>
<name>A0ABD1I1Z9_SALDI</name>
<evidence type="ECO:0000256" key="3">
    <source>
        <dbReference type="ARBA" id="ARBA00022833"/>
    </source>
</evidence>
<dbReference type="SMART" id="SM00184">
    <property type="entry name" value="RING"/>
    <property type="match status" value="1"/>
</dbReference>
<dbReference type="SUPFAM" id="SSF57850">
    <property type="entry name" value="RING/U-box"/>
    <property type="match status" value="1"/>
</dbReference>
<dbReference type="InterPro" id="IPR001841">
    <property type="entry name" value="Znf_RING"/>
</dbReference>
<dbReference type="InterPro" id="IPR013083">
    <property type="entry name" value="Znf_RING/FYVE/PHD"/>
</dbReference>
<evidence type="ECO:0000256" key="4">
    <source>
        <dbReference type="PROSITE-ProRule" id="PRU00175"/>
    </source>
</evidence>
<feature type="compositionally biased region" description="Basic residues" evidence="5">
    <location>
        <begin position="1"/>
        <end position="15"/>
    </location>
</feature>
<comment type="caution">
    <text evidence="7">The sequence shown here is derived from an EMBL/GenBank/DDBJ whole genome shotgun (WGS) entry which is preliminary data.</text>
</comment>
<dbReference type="EMBL" id="JBEAFC010000003">
    <property type="protein sequence ID" value="KAL1562770.1"/>
    <property type="molecule type" value="Genomic_DNA"/>
</dbReference>
<evidence type="ECO:0000256" key="2">
    <source>
        <dbReference type="ARBA" id="ARBA00022771"/>
    </source>
</evidence>
<evidence type="ECO:0000256" key="1">
    <source>
        <dbReference type="ARBA" id="ARBA00022723"/>
    </source>
</evidence>
<dbReference type="CDD" id="cd16531">
    <property type="entry name" value="RING-HC_RING1-like"/>
    <property type="match status" value="1"/>
</dbReference>
<dbReference type="PROSITE" id="PS00518">
    <property type="entry name" value="ZF_RING_1"/>
    <property type="match status" value="1"/>
</dbReference>
<keyword evidence="3" id="KW-0862">Zinc</keyword>
<dbReference type="Gene3D" id="3.30.40.10">
    <property type="entry name" value="Zinc/RING finger domain, C3HC4 (zinc finger)"/>
    <property type="match status" value="1"/>
</dbReference>
<dbReference type="AlphaFoldDB" id="A0ABD1I1Z9"/>
<dbReference type="PROSITE" id="PS50089">
    <property type="entry name" value="ZF_RING_2"/>
    <property type="match status" value="1"/>
</dbReference>
<accession>A0ABD1I1Z9</accession>
<dbReference type="InterPro" id="IPR044592">
    <property type="entry name" value="RING1A/B"/>
</dbReference>
<dbReference type="GO" id="GO:0061630">
    <property type="term" value="F:ubiquitin protein ligase activity"/>
    <property type="evidence" value="ECO:0007669"/>
    <property type="project" value="UniProtKB-EC"/>
</dbReference>
<keyword evidence="7" id="KW-0012">Acyltransferase</keyword>
<evidence type="ECO:0000313" key="7">
    <source>
        <dbReference type="EMBL" id="KAL1562770.1"/>
    </source>
</evidence>
<dbReference type="GO" id="GO:0008270">
    <property type="term" value="F:zinc ion binding"/>
    <property type="evidence" value="ECO:0007669"/>
    <property type="project" value="UniProtKB-KW"/>
</dbReference>
<feature type="domain" description="RING-type" evidence="6">
    <location>
        <begin position="75"/>
        <end position="115"/>
    </location>
</feature>
<organism evidence="7 8">
    <name type="scientific">Salvia divinorum</name>
    <name type="common">Maria pastora</name>
    <name type="synonym">Diviner's sage</name>
    <dbReference type="NCBI Taxonomy" id="28513"/>
    <lineage>
        <taxon>Eukaryota</taxon>
        <taxon>Viridiplantae</taxon>
        <taxon>Streptophyta</taxon>
        <taxon>Embryophyta</taxon>
        <taxon>Tracheophyta</taxon>
        <taxon>Spermatophyta</taxon>
        <taxon>Magnoliopsida</taxon>
        <taxon>eudicotyledons</taxon>
        <taxon>Gunneridae</taxon>
        <taxon>Pentapetalae</taxon>
        <taxon>asterids</taxon>
        <taxon>lamiids</taxon>
        <taxon>Lamiales</taxon>
        <taxon>Lamiaceae</taxon>
        <taxon>Nepetoideae</taxon>
        <taxon>Mentheae</taxon>
        <taxon>Salviinae</taxon>
        <taxon>Salvia</taxon>
        <taxon>Salvia subgen. Calosphace</taxon>
    </lineage>
</organism>
<dbReference type="EC" id="2.3.2.27" evidence="7"/>
<protein>
    <submittedName>
        <fullName evidence="7">RING-type E3 ubiquitin transferase</fullName>
        <ecNumber evidence="7">2.3.2.27</ecNumber>
    </submittedName>
</protein>
<dbReference type="PANTHER" id="PTHR46537:SF3">
    <property type="entry name" value="E3 UBIQUITIN-PROTEIN LIGASE RING1A"/>
    <property type="match status" value="1"/>
</dbReference>
<keyword evidence="8" id="KW-1185">Reference proteome</keyword>